<dbReference type="GO" id="GO:0004497">
    <property type="term" value="F:monooxygenase activity"/>
    <property type="evidence" value="ECO:0007669"/>
    <property type="project" value="UniProtKB-KW"/>
</dbReference>
<evidence type="ECO:0000256" key="1">
    <source>
        <dbReference type="ARBA" id="ARBA00010617"/>
    </source>
</evidence>
<keyword evidence="8" id="KW-1185">Reference proteome</keyword>
<dbReference type="InterPro" id="IPR036396">
    <property type="entry name" value="Cyt_P450_sf"/>
</dbReference>
<comment type="caution">
    <text evidence="7">The sequence shown here is derived from an EMBL/GenBank/DDBJ whole genome shotgun (WGS) entry which is preliminary data.</text>
</comment>
<comment type="similarity">
    <text evidence="1">Belongs to the cytochrome P450 family.</text>
</comment>
<evidence type="ECO:0000256" key="4">
    <source>
        <dbReference type="ARBA" id="ARBA00023002"/>
    </source>
</evidence>
<dbReference type="AlphaFoldDB" id="A0ABC8THX8"/>
<dbReference type="GO" id="GO:0046872">
    <property type="term" value="F:metal ion binding"/>
    <property type="evidence" value="ECO:0007669"/>
    <property type="project" value="UniProtKB-KW"/>
</dbReference>
<proteinExistence type="inferred from homology"/>
<evidence type="ECO:0000313" key="7">
    <source>
        <dbReference type="EMBL" id="CAK9166888.1"/>
    </source>
</evidence>
<dbReference type="InterPro" id="IPR001128">
    <property type="entry name" value="Cyt_P450"/>
</dbReference>
<organism evidence="7 8">
    <name type="scientific">Ilex paraguariensis</name>
    <name type="common">yerba mate</name>
    <dbReference type="NCBI Taxonomy" id="185542"/>
    <lineage>
        <taxon>Eukaryota</taxon>
        <taxon>Viridiplantae</taxon>
        <taxon>Streptophyta</taxon>
        <taxon>Embryophyta</taxon>
        <taxon>Tracheophyta</taxon>
        <taxon>Spermatophyta</taxon>
        <taxon>Magnoliopsida</taxon>
        <taxon>eudicotyledons</taxon>
        <taxon>Gunneridae</taxon>
        <taxon>Pentapetalae</taxon>
        <taxon>asterids</taxon>
        <taxon>campanulids</taxon>
        <taxon>Aquifoliales</taxon>
        <taxon>Aquifoliaceae</taxon>
        <taxon>Ilex</taxon>
    </lineage>
</organism>
<keyword evidence="6" id="KW-0503">Monooxygenase</keyword>
<dbReference type="SUPFAM" id="SSF48264">
    <property type="entry name" value="Cytochrome P450"/>
    <property type="match status" value="1"/>
</dbReference>
<keyword evidence="4" id="KW-0560">Oxidoreductase</keyword>
<keyword evidence="5" id="KW-0408">Iron</keyword>
<dbReference type="Proteomes" id="UP001642360">
    <property type="component" value="Unassembled WGS sequence"/>
</dbReference>
<dbReference type="InterPro" id="IPR002401">
    <property type="entry name" value="Cyt_P450_E_grp-I"/>
</dbReference>
<evidence type="ECO:0000256" key="2">
    <source>
        <dbReference type="ARBA" id="ARBA00022617"/>
    </source>
</evidence>
<dbReference type="PRINTS" id="PR00463">
    <property type="entry name" value="EP450I"/>
</dbReference>
<dbReference type="EMBL" id="CAUOFW020004713">
    <property type="protein sequence ID" value="CAK9166888.1"/>
    <property type="molecule type" value="Genomic_DNA"/>
</dbReference>
<protein>
    <submittedName>
        <fullName evidence="7">Uncharacterized protein</fullName>
    </submittedName>
</protein>
<dbReference type="PANTHER" id="PTHR47955">
    <property type="entry name" value="CYTOCHROME P450 FAMILY 71 PROTEIN"/>
    <property type="match status" value="1"/>
</dbReference>
<dbReference type="Gene3D" id="1.10.630.10">
    <property type="entry name" value="Cytochrome P450"/>
    <property type="match status" value="1"/>
</dbReference>
<keyword evidence="3" id="KW-0479">Metal-binding</keyword>
<dbReference type="PANTHER" id="PTHR47955:SF8">
    <property type="entry name" value="CYTOCHROME P450 71D11-LIKE"/>
    <property type="match status" value="1"/>
</dbReference>
<dbReference type="Pfam" id="PF00067">
    <property type="entry name" value="p450"/>
    <property type="match status" value="1"/>
</dbReference>
<evidence type="ECO:0000256" key="6">
    <source>
        <dbReference type="ARBA" id="ARBA00023033"/>
    </source>
</evidence>
<keyword evidence="2" id="KW-0349">Heme</keyword>
<name>A0ABC8THX8_9AQUA</name>
<sequence length="302" mass="33833">MKANSSSPTLPPGPWKLPLIGNMHQLVGSLPHHGLRDLAKKYGPLMRLQLGELSMVVVSSATMAKEVMKTHDINFADRPFHLAASIISYNSTDIAFAPYGVYWRQLRKICTMELLSAKRVRSYRSIREKEVSKLIQSISAQEGSTINLSKMVSSFTFATISRAAFGKKCKDEEEFVSLVEETVVAAGGFSVAELYPSVKLLALISGMKAKLEKIHQKVDRIIENIIKEHKARKVIKTTSDDESDEDLVDVLLRVQENGDLEFPLTTDNIKSVIMVSKFMFSAYISCPFFLQFYSQKVNCSSR</sequence>
<evidence type="ECO:0000313" key="8">
    <source>
        <dbReference type="Proteomes" id="UP001642360"/>
    </source>
</evidence>
<evidence type="ECO:0000256" key="5">
    <source>
        <dbReference type="ARBA" id="ARBA00023004"/>
    </source>
</evidence>
<reference evidence="7 8" key="1">
    <citation type="submission" date="2024-02" db="EMBL/GenBank/DDBJ databases">
        <authorList>
            <person name="Vignale AGUSTIN F."/>
            <person name="Sosa J E."/>
            <person name="Modenutti C."/>
        </authorList>
    </citation>
    <scope>NUCLEOTIDE SEQUENCE [LARGE SCALE GENOMIC DNA]</scope>
</reference>
<evidence type="ECO:0000256" key="3">
    <source>
        <dbReference type="ARBA" id="ARBA00022723"/>
    </source>
</evidence>
<gene>
    <name evidence="7" type="ORF">ILEXP_LOCUS36131</name>
</gene>
<accession>A0ABC8THX8</accession>